<keyword evidence="4" id="KW-1003">Cell membrane</keyword>
<keyword evidence="7 13" id="KW-0812">Transmembrane</keyword>
<keyword evidence="6" id="KW-0997">Cell inner membrane</keyword>
<gene>
    <name evidence="16" type="primary">motA</name>
    <name evidence="16" type="ORF">ACFOJE_10040</name>
</gene>
<evidence type="ECO:0000259" key="14">
    <source>
        <dbReference type="Pfam" id="PF01618"/>
    </source>
</evidence>
<dbReference type="RefSeq" id="WP_377814192.1">
    <property type="nucleotide sequence ID" value="NZ_JBHRSJ010000017.1"/>
</dbReference>
<evidence type="ECO:0000256" key="13">
    <source>
        <dbReference type="SAM" id="Phobius"/>
    </source>
</evidence>
<protein>
    <submittedName>
        <fullName evidence="16">Flagellar motor stator protein MotA</fullName>
    </submittedName>
</protein>
<keyword evidence="9" id="KW-0375">Hydrogen ion transport</keyword>
<feature type="domain" description="MotA/TolQ/ExbB proton channel" evidence="14">
    <location>
        <begin position="134"/>
        <end position="238"/>
    </location>
</feature>
<keyword evidence="12 13" id="KW-0472">Membrane</keyword>
<proteinExistence type="inferred from homology"/>
<evidence type="ECO:0000256" key="3">
    <source>
        <dbReference type="ARBA" id="ARBA00022448"/>
    </source>
</evidence>
<dbReference type="InterPro" id="IPR000540">
    <property type="entry name" value="Flag_MotA_CS"/>
</dbReference>
<dbReference type="PANTHER" id="PTHR30433:SF4">
    <property type="entry name" value="MOTILITY PROTEIN A"/>
    <property type="match status" value="1"/>
</dbReference>
<evidence type="ECO:0000256" key="10">
    <source>
        <dbReference type="ARBA" id="ARBA00022989"/>
    </source>
</evidence>
<comment type="subcellular location">
    <subcellularLocation>
        <location evidence="1">Cell inner membrane</location>
        <topology evidence="1">Multi-pass membrane protein</topology>
    </subcellularLocation>
</comment>
<feature type="transmembrane region" description="Helical" evidence="13">
    <location>
        <begin position="201"/>
        <end position="220"/>
    </location>
</feature>
<accession>A0ABV7AVK8</accession>
<evidence type="ECO:0000256" key="9">
    <source>
        <dbReference type="ARBA" id="ARBA00022781"/>
    </source>
</evidence>
<dbReference type="PANTHER" id="PTHR30433">
    <property type="entry name" value="CHEMOTAXIS PROTEIN MOTA"/>
    <property type="match status" value="1"/>
</dbReference>
<sequence length="292" mass="31120">MLIPLGLIVVFLSVFGGFVLSGGSLGPLFQPLELLMIAGAGIGAFLSANNGKAIKATLTALPKLKRTVKYDKSVYMEVLALLFKLLSKARRDGMLAIEKDIDNPAESPLFNEHPRISSDPLIINFIVDYLRLMISGNMSPHELNELMLHEIEVFEHETAEPVDALNKVSDALPAFGIVAAVMGVVKALSSAGAGPDAMGEMIAHAMVGTFLGVLLAYGVVAPIASRIDRQATEAIKMLQCLRVTLLASLNGYAPTLAVEFGRKALYTTERPGGVELEEFVRNGKEGGAGADE</sequence>
<keyword evidence="17" id="KW-1185">Reference proteome</keyword>
<evidence type="ECO:0000256" key="7">
    <source>
        <dbReference type="ARBA" id="ARBA00022692"/>
    </source>
</evidence>
<keyword evidence="10 13" id="KW-1133">Transmembrane helix</keyword>
<dbReference type="InterPro" id="IPR046786">
    <property type="entry name" value="MotA_N"/>
</dbReference>
<keyword evidence="16" id="KW-0282">Flagellum</keyword>
<evidence type="ECO:0000256" key="6">
    <source>
        <dbReference type="ARBA" id="ARBA00022519"/>
    </source>
</evidence>
<dbReference type="InterPro" id="IPR047055">
    <property type="entry name" value="MotA-like"/>
</dbReference>
<evidence type="ECO:0000256" key="2">
    <source>
        <dbReference type="ARBA" id="ARBA00008038"/>
    </source>
</evidence>
<name>A0ABV7AVK8_9GAMM</name>
<reference evidence="17" key="1">
    <citation type="journal article" date="2019" name="Int. J. Syst. Evol. Microbiol.">
        <title>The Global Catalogue of Microorganisms (GCM) 10K type strain sequencing project: providing services to taxonomists for standard genome sequencing and annotation.</title>
        <authorList>
            <consortium name="The Broad Institute Genomics Platform"/>
            <consortium name="The Broad Institute Genome Sequencing Center for Infectious Disease"/>
            <person name="Wu L."/>
            <person name="Ma J."/>
        </authorList>
    </citation>
    <scope>NUCLEOTIDE SEQUENCE [LARGE SCALE GENOMIC DNA]</scope>
    <source>
        <strain evidence="17">KCTC 62195</strain>
    </source>
</reference>
<keyword evidence="8" id="KW-0283">Flagellar rotation</keyword>
<evidence type="ECO:0000256" key="8">
    <source>
        <dbReference type="ARBA" id="ARBA00022779"/>
    </source>
</evidence>
<evidence type="ECO:0000256" key="11">
    <source>
        <dbReference type="ARBA" id="ARBA00023065"/>
    </source>
</evidence>
<dbReference type="EMBL" id="JBHRSJ010000017">
    <property type="protein sequence ID" value="MFC2972547.1"/>
    <property type="molecule type" value="Genomic_DNA"/>
</dbReference>
<dbReference type="InterPro" id="IPR022522">
    <property type="entry name" value="Flagellar_motor_stator_MotA"/>
</dbReference>
<keyword evidence="11" id="KW-0406">Ion transport</keyword>
<dbReference type="Pfam" id="PF01618">
    <property type="entry name" value="MotA_ExbB"/>
    <property type="match status" value="1"/>
</dbReference>
<feature type="domain" description="Motility protein A N-terminal" evidence="15">
    <location>
        <begin position="5"/>
        <end position="93"/>
    </location>
</feature>
<organism evidence="16 17">
    <name type="scientific">Azotobacter bryophylli</name>
    <dbReference type="NCBI Taxonomy" id="1986537"/>
    <lineage>
        <taxon>Bacteria</taxon>
        <taxon>Pseudomonadati</taxon>
        <taxon>Pseudomonadota</taxon>
        <taxon>Gammaproteobacteria</taxon>
        <taxon>Pseudomonadales</taxon>
        <taxon>Pseudomonadaceae</taxon>
        <taxon>Azotobacter</taxon>
    </lineage>
</organism>
<dbReference type="PROSITE" id="PS01307">
    <property type="entry name" value="MOTA"/>
    <property type="match status" value="1"/>
</dbReference>
<feature type="transmembrane region" description="Helical" evidence="13">
    <location>
        <begin position="31"/>
        <end position="48"/>
    </location>
</feature>
<evidence type="ECO:0000256" key="5">
    <source>
        <dbReference type="ARBA" id="ARBA00022500"/>
    </source>
</evidence>
<comment type="similarity">
    <text evidence="2">Belongs to the MotA family.</text>
</comment>
<evidence type="ECO:0000256" key="1">
    <source>
        <dbReference type="ARBA" id="ARBA00004429"/>
    </source>
</evidence>
<keyword evidence="16" id="KW-0966">Cell projection</keyword>
<keyword evidence="3" id="KW-0813">Transport</keyword>
<dbReference type="InterPro" id="IPR002898">
    <property type="entry name" value="MotA_ExbB_proton_chnl"/>
</dbReference>
<dbReference type="Pfam" id="PF20560">
    <property type="entry name" value="MotA_N"/>
    <property type="match status" value="1"/>
</dbReference>
<keyword evidence="5" id="KW-0145">Chemotaxis</keyword>
<evidence type="ECO:0000256" key="12">
    <source>
        <dbReference type="ARBA" id="ARBA00023136"/>
    </source>
</evidence>
<feature type="transmembrane region" description="Helical" evidence="13">
    <location>
        <begin position="171"/>
        <end position="189"/>
    </location>
</feature>
<evidence type="ECO:0000313" key="16">
    <source>
        <dbReference type="EMBL" id="MFC2972547.1"/>
    </source>
</evidence>
<dbReference type="NCBIfam" id="TIGR03818">
    <property type="entry name" value="MotA1"/>
    <property type="match status" value="1"/>
</dbReference>
<dbReference type="Proteomes" id="UP001595457">
    <property type="component" value="Unassembled WGS sequence"/>
</dbReference>
<evidence type="ECO:0000256" key="4">
    <source>
        <dbReference type="ARBA" id="ARBA00022475"/>
    </source>
</evidence>
<comment type="caution">
    <text evidence="16">The sequence shown here is derived from an EMBL/GenBank/DDBJ whole genome shotgun (WGS) entry which is preliminary data.</text>
</comment>
<evidence type="ECO:0000259" key="15">
    <source>
        <dbReference type="Pfam" id="PF20560"/>
    </source>
</evidence>
<keyword evidence="16" id="KW-0969">Cilium</keyword>
<evidence type="ECO:0000313" key="17">
    <source>
        <dbReference type="Proteomes" id="UP001595457"/>
    </source>
</evidence>